<reference evidence="1" key="1">
    <citation type="submission" date="2024-09" db="EMBL/GenBank/DDBJ databases">
        <title>Black Yeasts Isolated from many extreme environments.</title>
        <authorList>
            <person name="Coleine C."/>
            <person name="Stajich J.E."/>
            <person name="Selbmann L."/>
        </authorList>
    </citation>
    <scope>NUCLEOTIDE SEQUENCE</scope>
    <source>
        <strain evidence="1">CCFEE 5737</strain>
    </source>
</reference>
<evidence type="ECO:0000313" key="1">
    <source>
        <dbReference type="EMBL" id="KAK3059271.1"/>
    </source>
</evidence>
<comment type="caution">
    <text evidence="1">The sequence shown here is derived from an EMBL/GenBank/DDBJ whole genome shotgun (WGS) entry which is preliminary data.</text>
</comment>
<sequence>MAERWEIIIDFSRYKNQNLILSTTTTFLETDYANTSHLLQFRVFPSVTDTSNNDPLPARLASPLKLPITAASAPPSATKTFTLTSHMDSLWTINGRTFAYASSRVLANPPLGAVEHYTFRSTGMMGAHPSWTHAMHLHLVDAQLLSRRGGRDALEPYEVGSTKDVVVLGDGEEVDVAVRFVPYRGVYMMHCHNLVHEDRGMMAAFNVSALPGLDYPAETVGLEDPMDKRFRARVYEGTDLEQVRREVLPAFARLGAYPDLEGLVEAVDEVWAKGGVVNPDAAAPTTTTTTTTSGSGGAGGMMGGGMMGGHHGGGGMMSGDSGGGGNTPTPSTAPTSSGSGVMSDSGGNMMGGSGSGMMSEGTHKSHHGGGGMTGSGANAQQ</sequence>
<organism evidence="1 2">
    <name type="scientific">Coniosporium uncinatum</name>
    <dbReference type="NCBI Taxonomy" id="93489"/>
    <lineage>
        <taxon>Eukaryota</taxon>
        <taxon>Fungi</taxon>
        <taxon>Dikarya</taxon>
        <taxon>Ascomycota</taxon>
        <taxon>Pezizomycotina</taxon>
        <taxon>Dothideomycetes</taxon>
        <taxon>Dothideomycetes incertae sedis</taxon>
        <taxon>Coniosporium</taxon>
    </lineage>
</organism>
<gene>
    <name evidence="1" type="ORF">LTS18_011257</name>
</gene>
<name>A0ACC3CYZ9_9PEZI</name>
<dbReference type="Proteomes" id="UP001186974">
    <property type="component" value="Unassembled WGS sequence"/>
</dbReference>
<protein>
    <submittedName>
        <fullName evidence="1">Uncharacterized protein</fullName>
    </submittedName>
</protein>
<evidence type="ECO:0000313" key="2">
    <source>
        <dbReference type="Proteomes" id="UP001186974"/>
    </source>
</evidence>
<dbReference type="EMBL" id="JAWDJW010009567">
    <property type="protein sequence ID" value="KAK3059271.1"/>
    <property type="molecule type" value="Genomic_DNA"/>
</dbReference>
<keyword evidence="2" id="KW-1185">Reference proteome</keyword>
<proteinExistence type="predicted"/>
<accession>A0ACC3CYZ9</accession>